<sequence>MAVKLLDLERDYLDRLNGVESLLSKRVNDRNPDYQALLESTRELIEFHKEYDKTEQTERVYSNYFNHFIYNLNDKEIELLKAPSRQLNCFKSFFNQVLDSSSLLSQANRLFDSLLKLVLNLDTSNVVDIITKEPINHYQLDTISKIVFNHTFHCIEIKKEVQLVLTESFLSIFDLNGLLFQSLSFDILRIRFTPNEYQLQLSIDQKRTLTFETTKKMSELWIGSNLSNHWLSLQETINKKKTDDLFCYFQDPSGEISSSENILMQTPPIVQHVNVSKPLPSINQSTNNLMTNEITKKKSFIRSVLSAVSSPSGSLKKSNSNSLLSTNNRQSSLPNRQTSLPNRQSSLVDSLQPNRPDSSLHHQSSNSSFSSTYSSLNTPPLSRSCSPGSSTPASQLQMTTSSSFSSSEDLNQTIPAPGSPNVNNTIKRVLYRDDQCQLFHWKDESWYATEQSSVLEIRQTFGNRTCVTIHHSTGQMYLNVWISSADLSIQRASDTDINLTLLQTIEENYLIHCVTKEDANRLENMLKEVNGKEEEEETNKMIELTQDDLLKSLNLVLECKCKLYLQSSSAKWHSFGSAHLKVSQHSKTKKMHLAVESHKKLLVSAMVSSRNVERLGPKSISFLFTNEKTSVVYMIKLREESMGDKMIEYVKEKNAENGW</sequence>
<dbReference type="Proteomes" id="UP000716291">
    <property type="component" value="Unassembled WGS sequence"/>
</dbReference>
<proteinExistence type="predicted"/>
<evidence type="ECO:0000313" key="3">
    <source>
        <dbReference type="Proteomes" id="UP000716291"/>
    </source>
</evidence>
<feature type="compositionally biased region" description="Polar residues" evidence="1">
    <location>
        <begin position="379"/>
        <end position="400"/>
    </location>
</feature>
<dbReference type="SUPFAM" id="SSF50729">
    <property type="entry name" value="PH domain-like"/>
    <property type="match status" value="1"/>
</dbReference>
<comment type="caution">
    <text evidence="2">The sequence shown here is derived from an EMBL/GenBank/DDBJ whole genome shotgun (WGS) entry which is preliminary data.</text>
</comment>
<evidence type="ECO:0008006" key="4">
    <source>
        <dbReference type="Google" id="ProtNLM"/>
    </source>
</evidence>
<gene>
    <name evidence="2" type="ORF">G6F64_002963</name>
</gene>
<keyword evidence="3" id="KW-1185">Reference proteome</keyword>
<feature type="region of interest" description="Disordered" evidence="1">
    <location>
        <begin position="310"/>
        <end position="423"/>
    </location>
</feature>
<evidence type="ECO:0000256" key="1">
    <source>
        <dbReference type="SAM" id="MobiDB-lite"/>
    </source>
</evidence>
<dbReference type="Gene3D" id="2.30.29.30">
    <property type="entry name" value="Pleckstrin-homology domain (PH domain)/Phosphotyrosine-binding domain (PTB)"/>
    <property type="match status" value="1"/>
</dbReference>
<reference evidence="2" key="1">
    <citation type="journal article" date="2020" name="Microb. Genom.">
        <title>Genetic diversity of clinical and environmental Mucorales isolates obtained from an investigation of mucormycosis cases among solid organ transplant recipients.</title>
        <authorList>
            <person name="Nguyen M.H."/>
            <person name="Kaul D."/>
            <person name="Muto C."/>
            <person name="Cheng S.J."/>
            <person name="Richter R.A."/>
            <person name="Bruno V.M."/>
            <person name="Liu G."/>
            <person name="Beyhan S."/>
            <person name="Sundermann A.J."/>
            <person name="Mounaud S."/>
            <person name="Pasculle A.W."/>
            <person name="Nierman W.C."/>
            <person name="Driscoll E."/>
            <person name="Cumbie R."/>
            <person name="Clancy C.J."/>
            <person name="Dupont C.L."/>
        </authorList>
    </citation>
    <scope>NUCLEOTIDE SEQUENCE</scope>
    <source>
        <strain evidence="2">GL11</strain>
    </source>
</reference>
<dbReference type="EMBL" id="JAANQT010000272">
    <property type="protein sequence ID" value="KAG1312519.1"/>
    <property type="molecule type" value="Genomic_DNA"/>
</dbReference>
<dbReference type="AlphaFoldDB" id="A0A9P6XF76"/>
<feature type="compositionally biased region" description="Low complexity" evidence="1">
    <location>
        <begin position="361"/>
        <end position="378"/>
    </location>
</feature>
<organism evidence="2 3">
    <name type="scientific">Rhizopus oryzae</name>
    <name type="common">Mucormycosis agent</name>
    <name type="synonym">Rhizopus arrhizus var. delemar</name>
    <dbReference type="NCBI Taxonomy" id="64495"/>
    <lineage>
        <taxon>Eukaryota</taxon>
        <taxon>Fungi</taxon>
        <taxon>Fungi incertae sedis</taxon>
        <taxon>Mucoromycota</taxon>
        <taxon>Mucoromycotina</taxon>
        <taxon>Mucoromycetes</taxon>
        <taxon>Mucorales</taxon>
        <taxon>Mucorineae</taxon>
        <taxon>Rhizopodaceae</taxon>
        <taxon>Rhizopus</taxon>
    </lineage>
</organism>
<feature type="compositionally biased region" description="Polar residues" evidence="1">
    <location>
        <begin position="408"/>
        <end position="423"/>
    </location>
</feature>
<feature type="compositionally biased region" description="Polar residues" evidence="1">
    <location>
        <begin position="334"/>
        <end position="357"/>
    </location>
</feature>
<protein>
    <recommendedName>
        <fullName evidence="4">DH domain-containing protein</fullName>
    </recommendedName>
</protein>
<evidence type="ECO:0000313" key="2">
    <source>
        <dbReference type="EMBL" id="KAG1312519.1"/>
    </source>
</evidence>
<dbReference type="InterPro" id="IPR011993">
    <property type="entry name" value="PH-like_dom_sf"/>
</dbReference>
<feature type="compositionally biased region" description="Low complexity" evidence="1">
    <location>
        <begin position="310"/>
        <end position="333"/>
    </location>
</feature>
<name>A0A9P6XF76_RHIOR</name>
<accession>A0A9P6XF76</accession>